<comment type="caution">
    <text evidence="1">The sequence shown here is derived from an EMBL/GenBank/DDBJ whole genome shotgun (WGS) entry which is preliminary data.</text>
</comment>
<dbReference type="EMBL" id="JAASRM010000001">
    <property type="protein sequence ID" value="NIK87542.1"/>
    <property type="molecule type" value="Genomic_DNA"/>
</dbReference>
<proteinExistence type="predicted"/>
<sequence length="197" mass="21992">MTKIFPWDYHPDLTEERLVAVARLIADGRQVAVELFDEEAGDNGWTLGCRAFQFARARILRAVDHDAYSWLGVIDHSLQLIFTIGEVPVRIYRGEAEEPTDRTRRQSLNELRQLAFSFDERDEGRDLAYRFAVETDIDGSVLAVKFVGLQGETAVLNWDVPLNLSAGSGGIGKPATETVELDAPNIAVRGRKSKTSE</sequence>
<dbReference type="AlphaFoldDB" id="A0A846MWV2"/>
<accession>A0A846MWV2</accession>
<dbReference type="RefSeq" id="WP_167081259.1">
    <property type="nucleotide sequence ID" value="NZ_BAAADC010000001.1"/>
</dbReference>
<keyword evidence="2" id="KW-1185">Reference proteome</keyword>
<evidence type="ECO:0000313" key="2">
    <source>
        <dbReference type="Proteomes" id="UP000570514"/>
    </source>
</evidence>
<evidence type="ECO:0000313" key="1">
    <source>
        <dbReference type="EMBL" id="NIK87542.1"/>
    </source>
</evidence>
<protein>
    <submittedName>
        <fullName evidence="1">Uncharacterized protein</fullName>
    </submittedName>
</protein>
<reference evidence="1 2" key="1">
    <citation type="submission" date="2020-03" db="EMBL/GenBank/DDBJ databases">
        <title>Genomic Encyclopedia of Type Strains, Phase IV (KMG-IV): sequencing the most valuable type-strain genomes for metagenomic binning, comparative biology and taxonomic classification.</title>
        <authorList>
            <person name="Goeker M."/>
        </authorList>
    </citation>
    <scope>NUCLEOTIDE SEQUENCE [LARGE SCALE GENOMIC DNA]</scope>
    <source>
        <strain evidence="1 2">DSM 19867</strain>
    </source>
</reference>
<name>A0A846MWV2_9PROT</name>
<gene>
    <name evidence="1" type="ORF">FHS83_000860</name>
</gene>
<dbReference type="Proteomes" id="UP000570514">
    <property type="component" value="Unassembled WGS sequence"/>
</dbReference>
<organism evidence="1 2">
    <name type="scientific">Rhizomicrobium palustre</name>
    <dbReference type="NCBI Taxonomy" id="189966"/>
    <lineage>
        <taxon>Bacteria</taxon>
        <taxon>Pseudomonadati</taxon>
        <taxon>Pseudomonadota</taxon>
        <taxon>Alphaproteobacteria</taxon>
        <taxon>Micropepsales</taxon>
        <taxon>Micropepsaceae</taxon>
        <taxon>Rhizomicrobium</taxon>
    </lineage>
</organism>